<evidence type="ECO:0000259" key="6">
    <source>
        <dbReference type="Pfam" id="PF08281"/>
    </source>
</evidence>
<gene>
    <name evidence="7" type="ORF">ACFQ4B_16220</name>
</gene>
<dbReference type="Pfam" id="PF08281">
    <property type="entry name" value="Sigma70_r4_2"/>
    <property type="match status" value="1"/>
</dbReference>
<dbReference type="InterPro" id="IPR036388">
    <property type="entry name" value="WH-like_DNA-bd_sf"/>
</dbReference>
<dbReference type="InterPro" id="IPR014284">
    <property type="entry name" value="RNA_pol_sigma-70_dom"/>
</dbReference>
<sequence length="202" mass="23646">MNPLEQPSPGAQQVEHHSEAIDTAIERVVSGDKQAYAIIIREYEKKIYTYCYCILKSREGAEDAVQEIFLKAYQNLSRYEKQASLLTWLYKIAYFHCVDLIRKQSRWHRLLSLCKERLSLSAPTYVNYTEQAVNEMLMHLNWEERNILLLRVVEQYSFEEIGKIMGCKPATLRQRFARLRKKLINQRIQEGGAANGEVAERT</sequence>
<evidence type="ECO:0000256" key="3">
    <source>
        <dbReference type="ARBA" id="ARBA00023082"/>
    </source>
</evidence>
<feature type="domain" description="RNA polymerase sigma factor 70 region 4 type 2" evidence="6">
    <location>
        <begin position="131"/>
        <end position="183"/>
    </location>
</feature>
<dbReference type="RefSeq" id="WP_377768406.1">
    <property type="nucleotide sequence ID" value="NZ_BAABJG010000003.1"/>
</dbReference>
<dbReference type="PANTHER" id="PTHR43133">
    <property type="entry name" value="RNA POLYMERASE ECF-TYPE SIGMA FACTO"/>
    <property type="match status" value="1"/>
</dbReference>
<dbReference type="Pfam" id="PF04542">
    <property type="entry name" value="Sigma70_r2"/>
    <property type="match status" value="1"/>
</dbReference>
<comment type="similarity">
    <text evidence="1">Belongs to the sigma-70 factor family. ECF subfamily.</text>
</comment>
<dbReference type="SUPFAM" id="SSF88946">
    <property type="entry name" value="Sigma2 domain of RNA polymerase sigma factors"/>
    <property type="match status" value="1"/>
</dbReference>
<dbReference type="Proteomes" id="UP001597180">
    <property type="component" value="Unassembled WGS sequence"/>
</dbReference>
<dbReference type="InterPro" id="IPR013249">
    <property type="entry name" value="RNA_pol_sigma70_r4_t2"/>
</dbReference>
<accession>A0ABW3UPV5</accession>
<evidence type="ECO:0000313" key="8">
    <source>
        <dbReference type="Proteomes" id="UP001597180"/>
    </source>
</evidence>
<dbReference type="SUPFAM" id="SSF88659">
    <property type="entry name" value="Sigma3 and sigma4 domains of RNA polymerase sigma factors"/>
    <property type="match status" value="1"/>
</dbReference>
<reference evidence="8" key="1">
    <citation type="journal article" date="2019" name="Int. J. Syst. Evol. Microbiol.">
        <title>The Global Catalogue of Microorganisms (GCM) 10K type strain sequencing project: providing services to taxonomists for standard genome sequencing and annotation.</title>
        <authorList>
            <consortium name="The Broad Institute Genomics Platform"/>
            <consortium name="The Broad Institute Genome Sequencing Center for Infectious Disease"/>
            <person name="Wu L."/>
            <person name="Ma J."/>
        </authorList>
    </citation>
    <scope>NUCLEOTIDE SEQUENCE [LARGE SCALE GENOMIC DNA]</scope>
    <source>
        <strain evidence="8">CCUG 53270</strain>
    </source>
</reference>
<keyword evidence="2" id="KW-0805">Transcription regulation</keyword>
<dbReference type="PANTHER" id="PTHR43133:SF60">
    <property type="entry name" value="RNA POLYMERASE SIGMA FACTOR SIGV"/>
    <property type="match status" value="1"/>
</dbReference>
<evidence type="ECO:0000256" key="2">
    <source>
        <dbReference type="ARBA" id="ARBA00023015"/>
    </source>
</evidence>
<organism evidence="7 8">
    <name type="scientific">Paenibacillus vulneris</name>
    <dbReference type="NCBI Taxonomy" id="1133364"/>
    <lineage>
        <taxon>Bacteria</taxon>
        <taxon>Bacillati</taxon>
        <taxon>Bacillota</taxon>
        <taxon>Bacilli</taxon>
        <taxon>Bacillales</taxon>
        <taxon>Paenibacillaceae</taxon>
        <taxon>Paenibacillus</taxon>
    </lineage>
</organism>
<dbReference type="InterPro" id="IPR013325">
    <property type="entry name" value="RNA_pol_sigma_r2"/>
</dbReference>
<name>A0ABW3UPV5_9BACL</name>
<keyword evidence="8" id="KW-1185">Reference proteome</keyword>
<comment type="caution">
    <text evidence="7">The sequence shown here is derived from an EMBL/GenBank/DDBJ whole genome shotgun (WGS) entry which is preliminary data.</text>
</comment>
<evidence type="ECO:0000256" key="1">
    <source>
        <dbReference type="ARBA" id="ARBA00010641"/>
    </source>
</evidence>
<dbReference type="EMBL" id="JBHTLU010000019">
    <property type="protein sequence ID" value="MFD1221665.1"/>
    <property type="molecule type" value="Genomic_DNA"/>
</dbReference>
<keyword evidence="4" id="KW-0804">Transcription</keyword>
<keyword evidence="3" id="KW-0731">Sigma factor</keyword>
<dbReference type="CDD" id="cd06171">
    <property type="entry name" value="Sigma70_r4"/>
    <property type="match status" value="1"/>
</dbReference>
<dbReference type="Gene3D" id="1.10.10.10">
    <property type="entry name" value="Winged helix-like DNA-binding domain superfamily/Winged helix DNA-binding domain"/>
    <property type="match status" value="1"/>
</dbReference>
<evidence type="ECO:0000259" key="5">
    <source>
        <dbReference type="Pfam" id="PF04542"/>
    </source>
</evidence>
<dbReference type="Gene3D" id="1.10.1740.10">
    <property type="match status" value="1"/>
</dbReference>
<protein>
    <submittedName>
        <fullName evidence="7">RNA polymerase sigma factor</fullName>
    </submittedName>
</protein>
<feature type="domain" description="RNA polymerase sigma-70 region 2" evidence="5">
    <location>
        <begin position="40"/>
        <end position="106"/>
    </location>
</feature>
<dbReference type="InterPro" id="IPR013324">
    <property type="entry name" value="RNA_pol_sigma_r3/r4-like"/>
</dbReference>
<proteinExistence type="inferred from homology"/>
<dbReference type="NCBIfam" id="TIGR02937">
    <property type="entry name" value="sigma70-ECF"/>
    <property type="match status" value="1"/>
</dbReference>
<dbReference type="InterPro" id="IPR039425">
    <property type="entry name" value="RNA_pol_sigma-70-like"/>
</dbReference>
<evidence type="ECO:0000256" key="4">
    <source>
        <dbReference type="ARBA" id="ARBA00023163"/>
    </source>
</evidence>
<evidence type="ECO:0000313" key="7">
    <source>
        <dbReference type="EMBL" id="MFD1221665.1"/>
    </source>
</evidence>
<dbReference type="InterPro" id="IPR007627">
    <property type="entry name" value="RNA_pol_sigma70_r2"/>
</dbReference>